<keyword evidence="5" id="KW-1185">Reference proteome</keyword>
<evidence type="ECO:0000256" key="2">
    <source>
        <dbReference type="PROSITE-ProRule" id="PRU00169"/>
    </source>
</evidence>
<dbReference type="PANTHER" id="PTHR44591">
    <property type="entry name" value="STRESS RESPONSE REGULATOR PROTEIN 1"/>
    <property type="match status" value="1"/>
</dbReference>
<dbReference type="PANTHER" id="PTHR44591:SF25">
    <property type="entry name" value="CHEMOTAXIS TWO-COMPONENT RESPONSE REGULATOR"/>
    <property type="match status" value="1"/>
</dbReference>
<organism evidence="4 5">
    <name type="scientific">Sphingomonas kyeonggiensis</name>
    <dbReference type="NCBI Taxonomy" id="1268553"/>
    <lineage>
        <taxon>Bacteria</taxon>
        <taxon>Pseudomonadati</taxon>
        <taxon>Pseudomonadota</taxon>
        <taxon>Alphaproteobacteria</taxon>
        <taxon>Sphingomonadales</taxon>
        <taxon>Sphingomonadaceae</taxon>
        <taxon>Sphingomonas</taxon>
    </lineage>
</organism>
<dbReference type="Gene3D" id="3.40.50.2300">
    <property type="match status" value="1"/>
</dbReference>
<dbReference type="InterPro" id="IPR001789">
    <property type="entry name" value="Sig_transdc_resp-reg_receiver"/>
</dbReference>
<feature type="domain" description="Response regulatory" evidence="3">
    <location>
        <begin position="11"/>
        <end position="125"/>
    </location>
</feature>
<accession>A0A7W7K1G0</accession>
<dbReference type="InterPro" id="IPR050595">
    <property type="entry name" value="Bact_response_regulator"/>
</dbReference>
<dbReference type="InterPro" id="IPR011006">
    <property type="entry name" value="CheY-like_superfamily"/>
</dbReference>
<dbReference type="SMART" id="SM00448">
    <property type="entry name" value="REC"/>
    <property type="match status" value="1"/>
</dbReference>
<sequence length="129" mass="14014">MTSSRKKNMPPLLLIEDDASVRRGLQLMLQGAGYQVIAFASAAAALADPVSVEATHLVVDYSMPYCDGIESLRTLQERGWDGVAVLITAHFSESLRSEAISAGFVEVLPKPFRDDVLLEELARVAEPIV</sequence>
<evidence type="ECO:0000256" key="1">
    <source>
        <dbReference type="ARBA" id="ARBA00022553"/>
    </source>
</evidence>
<reference evidence="4 5" key="1">
    <citation type="submission" date="2020-08" db="EMBL/GenBank/DDBJ databases">
        <title>Functional genomics of gut bacteria from endangered species of beetles.</title>
        <authorList>
            <person name="Carlos-Shanley C."/>
        </authorList>
    </citation>
    <scope>NUCLEOTIDE SEQUENCE [LARGE SCALE GENOMIC DNA]</scope>
    <source>
        <strain evidence="4 5">S00224</strain>
    </source>
</reference>
<dbReference type="Proteomes" id="UP000575241">
    <property type="component" value="Unassembled WGS sequence"/>
</dbReference>
<gene>
    <name evidence="4" type="ORF">HNP52_002312</name>
</gene>
<evidence type="ECO:0000259" key="3">
    <source>
        <dbReference type="PROSITE" id="PS50110"/>
    </source>
</evidence>
<proteinExistence type="predicted"/>
<evidence type="ECO:0000313" key="4">
    <source>
        <dbReference type="EMBL" id="MBB4839243.1"/>
    </source>
</evidence>
<dbReference type="RefSeq" id="WP_260396056.1">
    <property type="nucleotide sequence ID" value="NZ_JACHLN010000002.1"/>
</dbReference>
<protein>
    <submittedName>
        <fullName evidence="4">FixJ family two-component response regulator</fullName>
    </submittedName>
</protein>
<dbReference type="AlphaFoldDB" id="A0A7W7K1G0"/>
<dbReference type="PROSITE" id="PS50110">
    <property type="entry name" value="RESPONSE_REGULATORY"/>
    <property type="match status" value="1"/>
</dbReference>
<name>A0A7W7K1G0_9SPHN</name>
<comment type="caution">
    <text evidence="4">The sequence shown here is derived from an EMBL/GenBank/DDBJ whole genome shotgun (WGS) entry which is preliminary data.</text>
</comment>
<evidence type="ECO:0000313" key="5">
    <source>
        <dbReference type="Proteomes" id="UP000575241"/>
    </source>
</evidence>
<dbReference type="Pfam" id="PF00072">
    <property type="entry name" value="Response_reg"/>
    <property type="match status" value="1"/>
</dbReference>
<dbReference type="GO" id="GO:0000160">
    <property type="term" value="P:phosphorelay signal transduction system"/>
    <property type="evidence" value="ECO:0007669"/>
    <property type="project" value="InterPro"/>
</dbReference>
<keyword evidence="1 2" id="KW-0597">Phosphoprotein</keyword>
<dbReference type="EMBL" id="JACHLN010000002">
    <property type="protein sequence ID" value="MBB4839243.1"/>
    <property type="molecule type" value="Genomic_DNA"/>
</dbReference>
<dbReference type="SUPFAM" id="SSF52172">
    <property type="entry name" value="CheY-like"/>
    <property type="match status" value="1"/>
</dbReference>
<feature type="modified residue" description="4-aspartylphosphate" evidence="2">
    <location>
        <position position="60"/>
    </location>
</feature>